<keyword evidence="1" id="KW-1133">Transmembrane helix</keyword>
<dbReference type="AlphaFoldDB" id="A0A316TNT7"/>
<evidence type="ECO:0000313" key="2">
    <source>
        <dbReference type="EMBL" id="PWN01406.1"/>
    </source>
</evidence>
<feature type="transmembrane region" description="Helical" evidence="1">
    <location>
        <begin position="193"/>
        <end position="213"/>
    </location>
</feature>
<evidence type="ECO:0000256" key="1">
    <source>
        <dbReference type="SAM" id="Phobius"/>
    </source>
</evidence>
<gene>
    <name evidence="2" type="ORF">DJ010_17745</name>
</gene>
<dbReference type="Proteomes" id="UP000245507">
    <property type="component" value="Unassembled WGS sequence"/>
</dbReference>
<evidence type="ECO:0000313" key="3">
    <source>
        <dbReference type="Proteomes" id="UP000245507"/>
    </source>
</evidence>
<reference evidence="2 3" key="1">
    <citation type="submission" date="2018-05" db="EMBL/GenBank/DDBJ databases">
        <title>Nocardioides silvaticus genome.</title>
        <authorList>
            <person name="Li C."/>
            <person name="Wang G."/>
        </authorList>
    </citation>
    <scope>NUCLEOTIDE SEQUENCE [LARGE SCALE GENOMIC DNA]</scope>
    <source>
        <strain evidence="2 3">CCTCC AB 2018079</strain>
    </source>
</reference>
<dbReference type="OrthoDB" id="3822725at2"/>
<sequence length="271" mass="29684">MSAPSAPPSPGPVLDVSGTRPIPFWRLVLVELRKSYDTRAGFWLLATIAILVSLVEAVIMISTLVNDSYVYFEDFAGTAGGIASILLPVLGIILVTSEWGQRTAMVTFAIEPRRSRVVLAKLVVGAVASVVTVAVMLLVGLVCTLVCEALQPDLTYWEMEWWLPLAFIITMTLTMTVGFSMASLLLNTPAAIVVFFLYWYALAIVLFVIADLISGFEEIAPWINFQAALDPVWSWSLETAEEWGQLIVSAGLWIALPLGLGLWRIVHAEVK</sequence>
<name>A0A316TNT7_9ACTN</name>
<protein>
    <submittedName>
        <fullName evidence="2">ABC transporter permease</fullName>
    </submittedName>
</protein>
<organism evidence="2 3">
    <name type="scientific">Nocardioides silvaticus</name>
    <dbReference type="NCBI Taxonomy" id="2201891"/>
    <lineage>
        <taxon>Bacteria</taxon>
        <taxon>Bacillati</taxon>
        <taxon>Actinomycetota</taxon>
        <taxon>Actinomycetes</taxon>
        <taxon>Propionibacteriales</taxon>
        <taxon>Nocardioidaceae</taxon>
        <taxon>Nocardioides</taxon>
    </lineage>
</organism>
<dbReference type="EMBL" id="QGDD01000009">
    <property type="protein sequence ID" value="PWN01406.1"/>
    <property type="molecule type" value="Genomic_DNA"/>
</dbReference>
<keyword evidence="1" id="KW-0812">Transmembrane</keyword>
<feature type="transmembrane region" description="Helical" evidence="1">
    <location>
        <begin position="118"/>
        <end position="141"/>
    </location>
</feature>
<accession>A0A316TNT7</accession>
<keyword evidence="1" id="KW-0472">Membrane</keyword>
<keyword evidence="3" id="KW-1185">Reference proteome</keyword>
<comment type="caution">
    <text evidence="2">The sequence shown here is derived from an EMBL/GenBank/DDBJ whole genome shotgun (WGS) entry which is preliminary data.</text>
</comment>
<feature type="transmembrane region" description="Helical" evidence="1">
    <location>
        <begin position="161"/>
        <end position="186"/>
    </location>
</feature>
<feature type="transmembrane region" description="Helical" evidence="1">
    <location>
        <begin position="42"/>
        <end position="63"/>
    </location>
</feature>
<feature type="transmembrane region" description="Helical" evidence="1">
    <location>
        <begin position="243"/>
        <end position="266"/>
    </location>
</feature>
<feature type="transmembrane region" description="Helical" evidence="1">
    <location>
        <begin position="75"/>
        <end position="97"/>
    </location>
</feature>
<proteinExistence type="predicted"/>